<evidence type="ECO:0000256" key="2">
    <source>
        <dbReference type="ARBA" id="ARBA00004123"/>
    </source>
</evidence>
<proteinExistence type="inferred from homology"/>
<protein>
    <recommendedName>
        <fullName evidence="8">DDE Tnp4 domain-containing protein</fullName>
    </recommendedName>
</protein>
<feature type="domain" description="DDE Tnp4" evidence="8">
    <location>
        <begin position="161"/>
        <end position="209"/>
    </location>
</feature>
<evidence type="ECO:0000313" key="9">
    <source>
        <dbReference type="EMBL" id="CAH2093133.1"/>
    </source>
</evidence>
<evidence type="ECO:0000256" key="3">
    <source>
        <dbReference type="ARBA" id="ARBA00006958"/>
    </source>
</evidence>
<dbReference type="EMBL" id="CAKOGL010000012">
    <property type="protein sequence ID" value="CAH2093133.1"/>
    <property type="molecule type" value="Genomic_DNA"/>
</dbReference>
<evidence type="ECO:0000256" key="1">
    <source>
        <dbReference type="ARBA" id="ARBA00001968"/>
    </source>
</evidence>
<dbReference type="GO" id="GO:0016787">
    <property type="term" value="F:hydrolase activity"/>
    <property type="evidence" value="ECO:0007669"/>
    <property type="project" value="UniProtKB-KW"/>
</dbReference>
<evidence type="ECO:0000256" key="7">
    <source>
        <dbReference type="ARBA" id="ARBA00023242"/>
    </source>
</evidence>
<dbReference type="InterPro" id="IPR045249">
    <property type="entry name" value="HARBI1-like"/>
</dbReference>
<keyword evidence="4" id="KW-0540">Nuclease</keyword>
<evidence type="ECO:0000256" key="5">
    <source>
        <dbReference type="ARBA" id="ARBA00022723"/>
    </source>
</evidence>
<evidence type="ECO:0000313" key="10">
    <source>
        <dbReference type="Proteomes" id="UP001153954"/>
    </source>
</evidence>
<dbReference type="GO" id="GO:0004518">
    <property type="term" value="F:nuclease activity"/>
    <property type="evidence" value="ECO:0007669"/>
    <property type="project" value="UniProtKB-KW"/>
</dbReference>
<comment type="cofactor">
    <cofactor evidence="1">
        <name>a divalent metal cation</name>
        <dbReference type="ChEBI" id="CHEBI:60240"/>
    </cofactor>
</comment>
<keyword evidence="5" id="KW-0479">Metal-binding</keyword>
<name>A0AAU9U1P4_EUPED</name>
<dbReference type="Proteomes" id="UP001153954">
    <property type="component" value="Unassembled WGS sequence"/>
</dbReference>
<comment type="subcellular location">
    <subcellularLocation>
        <location evidence="2">Nucleus</location>
    </subcellularLocation>
</comment>
<evidence type="ECO:0000259" key="8">
    <source>
        <dbReference type="Pfam" id="PF13359"/>
    </source>
</evidence>
<dbReference type="GO" id="GO:0005634">
    <property type="term" value="C:nucleus"/>
    <property type="evidence" value="ECO:0007669"/>
    <property type="project" value="UniProtKB-SubCell"/>
</dbReference>
<comment type="similarity">
    <text evidence="3">Belongs to the HARBI1 family.</text>
</comment>
<dbReference type="PANTHER" id="PTHR22930">
    <property type="match status" value="1"/>
</dbReference>
<evidence type="ECO:0000256" key="6">
    <source>
        <dbReference type="ARBA" id="ARBA00022801"/>
    </source>
</evidence>
<dbReference type="InterPro" id="IPR027806">
    <property type="entry name" value="HARBI1_dom"/>
</dbReference>
<dbReference type="Pfam" id="PF13359">
    <property type="entry name" value="DDE_Tnp_4"/>
    <property type="match status" value="1"/>
</dbReference>
<keyword evidence="6" id="KW-0378">Hydrolase</keyword>
<dbReference type="AlphaFoldDB" id="A0AAU9U1P4"/>
<keyword evidence="10" id="KW-1185">Reference proteome</keyword>
<accession>A0AAU9U1P4</accession>
<dbReference type="GO" id="GO:0046872">
    <property type="term" value="F:metal ion binding"/>
    <property type="evidence" value="ECO:0007669"/>
    <property type="project" value="UniProtKB-KW"/>
</dbReference>
<keyword evidence="7" id="KW-0539">Nucleus</keyword>
<reference evidence="9" key="1">
    <citation type="submission" date="2022-03" db="EMBL/GenBank/DDBJ databases">
        <authorList>
            <person name="Tunstrom K."/>
        </authorList>
    </citation>
    <scope>NUCLEOTIDE SEQUENCE</scope>
</reference>
<organism evidence="9 10">
    <name type="scientific">Euphydryas editha</name>
    <name type="common">Edith's checkerspot</name>
    <dbReference type="NCBI Taxonomy" id="104508"/>
    <lineage>
        <taxon>Eukaryota</taxon>
        <taxon>Metazoa</taxon>
        <taxon>Ecdysozoa</taxon>
        <taxon>Arthropoda</taxon>
        <taxon>Hexapoda</taxon>
        <taxon>Insecta</taxon>
        <taxon>Pterygota</taxon>
        <taxon>Neoptera</taxon>
        <taxon>Endopterygota</taxon>
        <taxon>Lepidoptera</taxon>
        <taxon>Glossata</taxon>
        <taxon>Ditrysia</taxon>
        <taxon>Papilionoidea</taxon>
        <taxon>Nymphalidae</taxon>
        <taxon>Nymphalinae</taxon>
        <taxon>Euphydryas</taxon>
    </lineage>
</organism>
<sequence length="239" mass="27460">MNLNITRYFDISESSSDDEIVAEYVLMRRPKVFRPRNPPLGHWDEVDFCQHYHLSKESVIWIIRNIGDELKRPTERNYSVTPMMQLLLTLRFYATGNMQQCSGDLSGVSKSTACKIIHAVSRHICLKLKYFIAMPRTAAELRDVVESFFNIAKFPSVVGAIDCTHIRIASPGGDNAELYRNRKHVFSINTQAIVDSKQKIRNLVARWPGDRGYALKKYLLTPLANPQTEAERLYNESHI</sequence>
<evidence type="ECO:0000256" key="4">
    <source>
        <dbReference type="ARBA" id="ARBA00022722"/>
    </source>
</evidence>
<dbReference type="PANTHER" id="PTHR22930:SF85">
    <property type="entry name" value="GH03217P-RELATED"/>
    <property type="match status" value="1"/>
</dbReference>
<gene>
    <name evidence="9" type="ORF">EEDITHA_LOCUS8829</name>
</gene>
<comment type="caution">
    <text evidence="9">The sequence shown here is derived from an EMBL/GenBank/DDBJ whole genome shotgun (WGS) entry which is preliminary data.</text>
</comment>